<dbReference type="Pfam" id="PF20217">
    <property type="entry name" value="DUF6577"/>
    <property type="match status" value="1"/>
</dbReference>
<dbReference type="AlphaFoldDB" id="A0A1G9ESE3"/>
<dbReference type="InterPro" id="IPR046484">
    <property type="entry name" value="DUF6577"/>
</dbReference>
<reference evidence="2" key="1">
    <citation type="submission" date="2016-10" db="EMBL/GenBank/DDBJ databases">
        <authorList>
            <person name="Varghese N."/>
            <person name="Submissions S."/>
        </authorList>
    </citation>
    <scope>NUCLEOTIDE SEQUENCE [LARGE SCALE GENOMIC DNA]</scope>
    <source>
        <strain evidence="2">DSM 19181</strain>
    </source>
</reference>
<accession>A0A1G9ESE3</accession>
<dbReference type="Proteomes" id="UP000199433">
    <property type="component" value="Unassembled WGS sequence"/>
</dbReference>
<gene>
    <name evidence="1" type="ORF">SAMN04488098_10669</name>
</gene>
<proteinExistence type="predicted"/>
<evidence type="ECO:0000313" key="2">
    <source>
        <dbReference type="Proteomes" id="UP000199433"/>
    </source>
</evidence>
<dbReference type="RefSeq" id="WP_091268643.1">
    <property type="nucleotide sequence ID" value="NZ_FNFK01000066.1"/>
</dbReference>
<protein>
    <submittedName>
        <fullName evidence="1">Uncharacterized protein</fullName>
    </submittedName>
</protein>
<dbReference type="EMBL" id="FNFK01000066">
    <property type="protein sequence ID" value="SDK79014.1"/>
    <property type="molecule type" value="Genomic_DNA"/>
</dbReference>
<sequence length="249" mass="28981">MNDKLRTEEIKNVFGNKPFTSDDLYHFYQKYDPNLKKSTFRWRVFALKNDGVINTLKRGVYATKSKKDFKPTVSKKLKNLFSKVQNQFPYVDMCIWETSWLNNLMVHQAFSSSIILEVDKDAASAVFAFLQESQRNVYLNPGKHEVENYISAGQTSIIIKNLTVTSPLQEVQNIIVPSVEKIMVDLFVDDELFVTYQGAELKSIYQEFFNTYSVNQSTLKQYAHKRHIKDKLTSFLKEETSIDEDELLI</sequence>
<name>A0A1G9ESE3_9LACT</name>
<dbReference type="STRING" id="426701.SAMN04488098_10669"/>
<dbReference type="OrthoDB" id="9815589at2"/>
<evidence type="ECO:0000313" key="1">
    <source>
        <dbReference type="EMBL" id="SDK79014.1"/>
    </source>
</evidence>
<keyword evidence="2" id="KW-1185">Reference proteome</keyword>
<organism evidence="1 2">
    <name type="scientific">Alkalibacterium thalassium</name>
    <dbReference type="NCBI Taxonomy" id="426701"/>
    <lineage>
        <taxon>Bacteria</taxon>
        <taxon>Bacillati</taxon>
        <taxon>Bacillota</taxon>
        <taxon>Bacilli</taxon>
        <taxon>Lactobacillales</taxon>
        <taxon>Carnobacteriaceae</taxon>
        <taxon>Alkalibacterium</taxon>
    </lineage>
</organism>